<dbReference type="InterPro" id="IPR050090">
    <property type="entry name" value="Tyrosine_recombinase_XerCD"/>
</dbReference>
<dbReference type="PROSITE" id="PS51900">
    <property type="entry name" value="CB"/>
    <property type="match status" value="1"/>
</dbReference>
<name>A0A6I4W902_9ACTN</name>
<feature type="domain" description="Tyr recombinase" evidence="5">
    <location>
        <begin position="177"/>
        <end position="395"/>
    </location>
</feature>
<evidence type="ECO:0000313" key="7">
    <source>
        <dbReference type="EMBL" id="MXQ65653.1"/>
    </source>
</evidence>
<dbReference type="InterPro" id="IPR011010">
    <property type="entry name" value="DNA_brk_join_enz"/>
</dbReference>
<dbReference type="GO" id="GO:0015074">
    <property type="term" value="P:DNA integration"/>
    <property type="evidence" value="ECO:0007669"/>
    <property type="project" value="InterPro"/>
</dbReference>
<evidence type="ECO:0000256" key="2">
    <source>
        <dbReference type="ARBA" id="ARBA00023172"/>
    </source>
</evidence>
<keyword evidence="2" id="KW-0233">DNA recombination</keyword>
<feature type="region of interest" description="Disordered" evidence="4">
    <location>
        <begin position="455"/>
        <end position="476"/>
    </location>
</feature>
<dbReference type="RefSeq" id="WP_161103721.1">
    <property type="nucleotide sequence ID" value="NZ_JBHLYI010000006.1"/>
</dbReference>
<keyword evidence="8" id="KW-1185">Reference proteome</keyword>
<evidence type="ECO:0000259" key="5">
    <source>
        <dbReference type="PROSITE" id="PS51898"/>
    </source>
</evidence>
<dbReference type="GO" id="GO:0003677">
    <property type="term" value="F:DNA binding"/>
    <property type="evidence" value="ECO:0007669"/>
    <property type="project" value="UniProtKB-UniRule"/>
</dbReference>
<organism evidence="7 8">
    <name type="scientific">Actinomadura rayongensis</name>
    <dbReference type="NCBI Taxonomy" id="1429076"/>
    <lineage>
        <taxon>Bacteria</taxon>
        <taxon>Bacillati</taxon>
        <taxon>Actinomycetota</taxon>
        <taxon>Actinomycetes</taxon>
        <taxon>Streptosporangiales</taxon>
        <taxon>Thermomonosporaceae</taxon>
        <taxon>Actinomadura</taxon>
    </lineage>
</organism>
<evidence type="ECO:0000256" key="3">
    <source>
        <dbReference type="PROSITE-ProRule" id="PRU01248"/>
    </source>
</evidence>
<evidence type="ECO:0000313" key="8">
    <source>
        <dbReference type="Proteomes" id="UP000431901"/>
    </source>
</evidence>
<dbReference type="InterPro" id="IPR002104">
    <property type="entry name" value="Integrase_catalytic"/>
</dbReference>
<dbReference type="GO" id="GO:0006310">
    <property type="term" value="P:DNA recombination"/>
    <property type="evidence" value="ECO:0007669"/>
    <property type="project" value="UniProtKB-KW"/>
</dbReference>
<protein>
    <submittedName>
        <fullName evidence="7">Tyrosine-type recombinase/integrase</fullName>
    </submittedName>
</protein>
<dbReference type="Pfam" id="PF00589">
    <property type="entry name" value="Phage_integrase"/>
    <property type="match status" value="1"/>
</dbReference>
<evidence type="ECO:0000256" key="4">
    <source>
        <dbReference type="SAM" id="MobiDB-lite"/>
    </source>
</evidence>
<keyword evidence="1 3" id="KW-0238">DNA-binding</keyword>
<dbReference type="PANTHER" id="PTHR30349:SF91">
    <property type="entry name" value="INTA PROTEIN"/>
    <property type="match status" value="1"/>
</dbReference>
<dbReference type="PROSITE" id="PS51898">
    <property type="entry name" value="TYR_RECOMBINASE"/>
    <property type="match status" value="1"/>
</dbReference>
<gene>
    <name evidence="7" type="ORF">GQ466_16610</name>
</gene>
<sequence length="476" mass="53689">MAKAKRNLNGRSTLYQSKDGKWHGRVSMGVRDDGKPDRRHIERWDKNEVIAEIKRLEKLRDEGNAPKAGGRMKVEAWLTYWINEVAVVPTIRQSTHDGYRVDVVHHLIPGIGQHWLDKLTFTHLERLYAKMQTSGLKPATAHHVHRTIRVALGEAHRRQLVTRNVAKDAKAPVIEEEEIEPYDVDEIKDLLEVAALRRNSARWVLALALGLRQGEALGLKWDDFDLDKGILRIRRQAIRPKYAHGCGDVCGRKPGYCPQKIRTNPLTAVVKSKAGRRRIGLPPFVVALLRRHKEAQDAERVAAGDKWQEGGWVFAKPDGSILNTNTDHHEWKDLLEEAGLREGRLHDARHTAATVLLILEVSERTTMSIMGWSSTANAKRYQHVIDAIRLSVARRVGDLLWGNPGVEASGWQPLEDHFRQMVELLDTGGELALSRIAEMITMLGEIETAIRKAMEDEGSDRQEVVTGTGELAGTRN</sequence>
<dbReference type="AlphaFoldDB" id="A0A6I4W902"/>
<accession>A0A6I4W902</accession>
<dbReference type="OrthoDB" id="3175606at2"/>
<dbReference type="CDD" id="cd01189">
    <property type="entry name" value="INT_ICEBs1_C_like"/>
    <property type="match status" value="1"/>
</dbReference>
<dbReference type="Gene3D" id="1.10.443.10">
    <property type="entry name" value="Intergrase catalytic core"/>
    <property type="match status" value="1"/>
</dbReference>
<comment type="caution">
    <text evidence="7">The sequence shown here is derived from an EMBL/GenBank/DDBJ whole genome shotgun (WGS) entry which is preliminary data.</text>
</comment>
<evidence type="ECO:0000259" key="6">
    <source>
        <dbReference type="PROSITE" id="PS51900"/>
    </source>
</evidence>
<dbReference type="Gene3D" id="1.10.150.130">
    <property type="match status" value="1"/>
</dbReference>
<dbReference type="EMBL" id="WUTW01000002">
    <property type="protein sequence ID" value="MXQ65653.1"/>
    <property type="molecule type" value="Genomic_DNA"/>
</dbReference>
<dbReference type="InterPro" id="IPR044068">
    <property type="entry name" value="CB"/>
</dbReference>
<dbReference type="PANTHER" id="PTHR30349">
    <property type="entry name" value="PHAGE INTEGRASE-RELATED"/>
    <property type="match status" value="1"/>
</dbReference>
<dbReference type="InterPro" id="IPR013762">
    <property type="entry name" value="Integrase-like_cat_sf"/>
</dbReference>
<dbReference type="InterPro" id="IPR010998">
    <property type="entry name" value="Integrase_recombinase_N"/>
</dbReference>
<reference evidence="7 8" key="1">
    <citation type="submission" date="2019-12" db="EMBL/GenBank/DDBJ databases">
        <title>Nocardia macrotermitis sp. nov. and Nocardia aurantia sp. nov., isolated from the gut of the fungus growing-termite Macrotermes natalensis.</title>
        <authorList>
            <person name="Christine B."/>
            <person name="Rene B."/>
        </authorList>
    </citation>
    <scope>NUCLEOTIDE SEQUENCE [LARGE SCALE GENOMIC DNA]</scope>
    <source>
        <strain evidence="7 8">DSM 102126</strain>
    </source>
</reference>
<proteinExistence type="predicted"/>
<evidence type="ECO:0000256" key="1">
    <source>
        <dbReference type="ARBA" id="ARBA00023125"/>
    </source>
</evidence>
<dbReference type="Proteomes" id="UP000431901">
    <property type="component" value="Unassembled WGS sequence"/>
</dbReference>
<dbReference type="SUPFAM" id="SSF56349">
    <property type="entry name" value="DNA breaking-rejoining enzymes"/>
    <property type="match status" value="1"/>
</dbReference>
<feature type="domain" description="Core-binding (CB)" evidence="6">
    <location>
        <begin position="72"/>
        <end position="156"/>
    </location>
</feature>